<protein>
    <submittedName>
        <fullName evidence="1">Uncharacterized protein</fullName>
    </submittedName>
</protein>
<accession>A0AAD8M7N7</accession>
<reference evidence="1" key="2">
    <citation type="submission" date="2023-05" db="EMBL/GenBank/DDBJ databases">
        <authorList>
            <person name="Schelkunov M.I."/>
        </authorList>
    </citation>
    <scope>NUCLEOTIDE SEQUENCE</scope>
    <source>
        <strain evidence="1">Hsosn_3</strain>
        <tissue evidence="1">Leaf</tissue>
    </source>
</reference>
<dbReference type="EMBL" id="JAUIZM010000009">
    <property type="protein sequence ID" value="KAK1365205.1"/>
    <property type="molecule type" value="Genomic_DNA"/>
</dbReference>
<evidence type="ECO:0000313" key="1">
    <source>
        <dbReference type="EMBL" id="KAK1365205.1"/>
    </source>
</evidence>
<organism evidence="1 2">
    <name type="scientific">Heracleum sosnowskyi</name>
    <dbReference type="NCBI Taxonomy" id="360622"/>
    <lineage>
        <taxon>Eukaryota</taxon>
        <taxon>Viridiplantae</taxon>
        <taxon>Streptophyta</taxon>
        <taxon>Embryophyta</taxon>
        <taxon>Tracheophyta</taxon>
        <taxon>Spermatophyta</taxon>
        <taxon>Magnoliopsida</taxon>
        <taxon>eudicotyledons</taxon>
        <taxon>Gunneridae</taxon>
        <taxon>Pentapetalae</taxon>
        <taxon>asterids</taxon>
        <taxon>campanulids</taxon>
        <taxon>Apiales</taxon>
        <taxon>Apiaceae</taxon>
        <taxon>Apioideae</taxon>
        <taxon>apioid superclade</taxon>
        <taxon>Tordylieae</taxon>
        <taxon>Tordyliinae</taxon>
        <taxon>Heracleum</taxon>
    </lineage>
</organism>
<keyword evidence="2" id="KW-1185">Reference proteome</keyword>
<proteinExistence type="predicted"/>
<evidence type="ECO:0000313" key="2">
    <source>
        <dbReference type="Proteomes" id="UP001237642"/>
    </source>
</evidence>
<sequence length="123" mass="14061">MPALSYVLYYVRASHEPQATTLHIPVTPLPAEFVQWNLAVFQNNLLRNRLFQGEIIRNPLELSRLSSNLNTAQCRFKFFHEKVRVAQSGFYIIKVSLHITMIFLVFSEAASLEPPDQDTLAGN</sequence>
<dbReference type="AlphaFoldDB" id="A0AAD8M7N7"/>
<dbReference type="Proteomes" id="UP001237642">
    <property type="component" value="Unassembled WGS sequence"/>
</dbReference>
<reference evidence="1" key="1">
    <citation type="submission" date="2023-02" db="EMBL/GenBank/DDBJ databases">
        <title>Genome of toxic invasive species Heracleum sosnowskyi carries increased number of genes despite the absence of recent whole-genome duplications.</title>
        <authorList>
            <person name="Schelkunov M."/>
            <person name="Shtratnikova V."/>
            <person name="Makarenko M."/>
            <person name="Klepikova A."/>
            <person name="Omelchenko D."/>
            <person name="Novikova G."/>
            <person name="Obukhova E."/>
            <person name="Bogdanov V."/>
            <person name="Penin A."/>
            <person name="Logacheva M."/>
        </authorList>
    </citation>
    <scope>NUCLEOTIDE SEQUENCE</scope>
    <source>
        <strain evidence="1">Hsosn_3</strain>
        <tissue evidence="1">Leaf</tissue>
    </source>
</reference>
<name>A0AAD8M7N7_9APIA</name>
<gene>
    <name evidence="1" type="ORF">POM88_040766</name>
</gene>
<comment type="caution">
    <text evidence="1">The sequence shown here is derived from an EMBL/GenBank/DDBJ whole genome shotgun (WGS) entry which is preliminary data.</text>
</comment>